<dbReference type="Proteomes" id="UP000645390">
    <property type="component" value="Unassembled WGS sequence"/>
</dbReference>
<dbReference type="Pfam" id="PF01541">
    <property type="entry name" value="GIY-YIG"/>
    <property type="match status" value="1"/>
</dbReference>
<dbReference type="SUPFAM" id="SSF82771">
    <property type="entry name" value="GIY-YIG endonuclease"/>
    <property type="match status" value="1"/>
</dbReference>
<evidence type="ECO:0000256" key="1">
    <source>
        <dbReference type="ARBA" id="ARBA00007435"/>
    </source>
</evidence>
<sequence>MATIHNYFVYILECIDKSYYVGVTNDLDIRIQQHTNGENISSYTFTLRPVVLKYYKRFGQIGHAIEFDKQVKGWSRKKKEALFSEDWDEIVRLSNLKKEE</sequence>
<proteinExistence type="inferred from homology"/>
<accession>A0ABQ2BJL3</accession>
<dbReference type="Gene3D" id="3.40.1440.10">
    <property type="entry name" value="GIY-YIG endonuclease"/>
    <property type="match status" value="1"/>
</dbReference>
<protein>
    <submittedName>
        <fullName evidence="3">GIY-YIG domain-containing protein</fullName>
    </submittedName>
</protein>
<dbReference type="InterPro" id="IPR000305">
    <property type="entry name" value="GIY-YIG_endonuc"/>
</dbReference>
<comment type="similarity">
    <text evidence="1">Belongs to the UPF0213 family.</text>
</comment>
<dbReference type="PROSITE" id="PS50164">
    <property type="entry name" value="GIY_YIG"/>
    <property type="match status" value="1"/>
</dbReference>
<dbReference type="RefSeq" id="WP_229746741.1">
    <property type="nucleotide sequence ID" value="NZ_BMDJ01000008.1"/>
</dbReference>
<evidence type="ECO:0000313" key="4">
    <source>
        <dbReference type="Proteomes" id="UP000645390"/>
    </source>
</evidence>
<feature type="domain" description="GIY-YIG" evidence="2">
    <location>
        <begin position="5"/>
        <end position="81"/>
    </location>
</feature>
<comment type="caution">
    <text evidence="3">The sequence shown here is derived from an EMBL/GenBank/DDBJ whole genome shotgun (WGS) entry which is preliminary data.</text>
</comment>
<reference evidence="4" key="1">
    <citation type="journal article" date="2019" name="Int. J. Syst. Evol. Microbiol.">
        <title>The Global Catalogue of Microorganisms (GCM) 10K type strain sequencing project: providing services to taxonomists for standard genome sequencing and annotation.</title>
        <authorList>
            <consortium name="The Broad Institute Genomics Platform"/>
            <consortium name="The Broad Institute Genome Sequencing Center for Infectious Disease"/>
            <person name="Wu L."/>
            <person name="Ma J."/>
        </authorList>
    </citation>
    <scope>NUCLEOTIDE SEQUENCE [LARGE SCALE GENOMIC DNA]</scope>
    <source>
        <strain evidence="4">CCM 8939</strain>
    </source>
</reference>
<dbReference type="CDD" id="cd10456">
    <property type="entry name" value="GIY-YIG_UPF0213"/>
    <property type="match status" value="1"/>
</dbReference>
<evidence type="ECO:0000313" key="3">
    <source>
        <dbReference type="EMBL" id="GGI27453.1"/>
    </source>
</evidence>
<keyword evidence="4" id="KW-1185">Reference proteome</keyword>
<evidence type="ECO:0000259" key="2">
    <source>
        <dbReference type="PROSITE" id="PS50164"/>
    </source>
</evidence>
<dbReference type="PANTHER" id="PTHR34477">
    <property type="entry name" value="UPF0213 PROTEIN YHBQ"/>
    <property type="match status" value="1"/>
</dbReference>
<gene>
    <name evidence="3" type="ORF">GCM10008119_27730</name>
</gene>
<organism evidence="3 4">
    <name type="scientific">Pedobacter mendelii</name>
    <dbReference type="NCBI Taxonomy" id="1908240"/>
    <lineage>
        <taxon>Bacteria</taxon>
        <taxon>Pseudomonadati</taxon>
        <taxon>Bacteroidota</taxon>
        <taxon>Sphingobacteriia</taxon>
        <taxon>Sphingobacteriales</taxon>
        <taxon>Sphingobacteriaceae</taxon>
        <taxon>Pedobacter</taxon>
    </lineage>
</organism>
<dbReference type="InterPro" id="IPR050190">
    <property type="entry name" value="UPF0213_domain"/>
</dbReference>
<name>A0ABQ2BJL3_9SPHI</name>
<dbReference type="PANTHER" id="PTHR34477:SF1">
    <property type="entry name" value="UPF0213 PROTEIN YHBQ"/>
    <property type="match status" value="1"/>
</dbReference>
<dbReference type="EMBL" id="BMDJ01000008">
    <property type="protein sequence ID" value="GGI27453.1"/>
    <property type="molecule type" value="Genomic_DNA"/>
</dbReference>
<dbReference type="InterPro" id="IPR035901">
    <property type="entry name" value="GIY-YIG_endonuc_sf"/>
</dbReference>